<dbReference type="Pfam" id="PF00679">
    <property type="entry name" value="EFG_C"/>
    <property type="match status" value="1"/>
</dbReference>
<name>A0A7W9SLN3_ARMRO</name>
<dbReference type="InterPro" id="IPR000795">
    <property type="entry name" value="T_Tr_GTP-bd_dom"/>
</dbReference>
<keyword evidence="3" id="KW-0699">rRNA-binding</keyword>
<dbReference type="Gene3D" id="2.40.50.250">
    <property type="entry name" value="bipa protein"/>
    <property type="match status" value="1"/>
</dbReference>
<dbReference type="GO" id="GO:0019843">
    <property type="term" value="F:rRNA binding"/>
    <property type="evidence" value="ECO:0007669"/>
    <property type="project" value="UniProtKB-KW"/>
</dbReference>
<keyword evidence="2 3" id="KW-0342">GTP-binding</keyword>
<dbReference type="FunFam" id="3.30.70.870:FF:000003">
    <property type="entry name" value="GTP-binding protein TypA"/>
    <property type="match status" value="1"/>
</dbReference>
<evidence type="ECO:0000259" key="4">
    <source>
        <dbReference type="PROSITE" id="PS51722"/>
    </source>
</evidence>
<dbReference type="GO" id="GO:0000027">
    <property type="term" value="P:ribosomal large subunit assembly"/>
    <property type="evidence" value="ECO:0007669"/>
    <property type="project" value="UniProtKB-UniRule"/>
</dbReference>
<comment type="subcellular location">
    <subcellularLocation>
        <location evidence="3">Cytoplasm</location>
    </subcellularLocation>
    <text evidence="3">Binds to ribosomes.</text>
</comment>
<evidence type="ECO:0000313" key="5">
    <source>
        <dbReference type="EMBL" id="MBB6048921.1"/>
    </source>
</evidence>
<dbReference type="Gene3D" id="3.30.70.240">
    <property type="match status" value="1"/>
</dbReference>
<keyword evidence="3" id="KW-0690">Ribosome biogenesis</keyword>
<accession>A0A7W9SLN3</accession>
<dbReference type="CDD" id="cd03710">
    <property type="entry name" value="BipA_TypA_C"/>
    <property type="match status" value="1"/>
</dbReference>
<dbReference type="FunFam" id="3.30.70.240:FF:000002">
    <property type="entry name" value="GTP-binding protein TypA"/>
    <property type="match status" value="1"/>
</dbReference>
<dbReference type="PANTHER" id="PTHR42908:SF8">
    <property type="entry name" value="TR-TYPE G DOMAIN-CONTAINING PROTEIN"/>
    <property type="match status" value="1"/>
</dbReference>
<dbReference type="FunFam" id="3.40.50.300:FF:000055">
    <property type="entry name" value="GTP-binding protein TypA"/>
    <property type="match status" value="1"/>
</dbReference>
<dbReference type="InterPro" id="IPR006298">
    <property type="entry name" value="BipA"/>
</dbReference>
<dbReference type="GO" id="GO:0003924">
    <property type="term" value="F:GTPase activity"/>
    <property type="evidence" value="ECO:0007669"/>
    <property type="project" value="UniProtKB-UniRule"/>
</dbReference>
<dbReference type="InterPro" id="IPR047042">
    <property type="entry name" value="BipA_II"/>
</dbReference>
<dbReference type="InterPro" id="IPR047043">
    <property type="entry name" value="BipA_III"/>
</dbReference>
<dbReference type="InterPro" id="IPR005225">
    <property type="entry name" value="Small_GTP-bd"/>
</dbReference>
<dbReference type="CDD" id="cd16263">
    <property type="entry name" value="BipA_III"/>
    <property type="match status" value="1"/>
</dbReference>
<dbReference type="Pfam" id="PF00009">
    <property type="entry name" value="GTP_EFTU"/>
    <property type="match status" value="1"/>
</dbReference>
<dbReference type="GO" id="GO:0000049">
    <property type="term" value="F:tRNA binding"/>
    <property type="evidence" value="ECO:0007669"/>
    <property type="project" value="UniProtKB-KW"/>
</dbReference>
<comment type="caution">
    <text evidence="3">Lacks conserved residue(s) required for the propagation of feature annotation.</text>
</comment>
<sequence>MLRNIAIIAHVDHGKTTLLDGMLKQGGVFRENQEVAERVMDRMDQERERGITIISKHTALTYKGHKINVVDTPGHADFGGEVERVLLVVDGVLLLVDAVDGPMPQTRFVLEKALSAGLRAIVVINKMDRPEARPDWVVNETFDLFAELGASDEQLDFPVVYATALDGRSSLREDYEDAVDLQPLFDTILTAVPEPKVLADKDAPTQAMISTIDGDTYLGRLGIGKLFAGTLKPNQNVTVFRRDGSRYNARLQSVFVYEGMKRIPVEEAYAGDIIAVTGLPEITIGETVATGDDPQQIPPPNVDEPTLKMTFAVNTSPLAGREGQFSTSRKLRERLFKELETNVSLKVEESETPDSFVVYGRGELHLAVLIETMRREGYELQVSMPEAITRVGENGEKLEPFERVFISLQDEYAGGIVQALGERRGVLMNMQQSDRGDTRLEIVIPTRGLLGFRSRFLTLTRGTGIMSALLEGYLPWAGPLPHRSQGSLIANESGMTTNFGLANAEERGELFIGPGTEVYEGMIVGRHQREGDLVMSVCKAKQLTNMRSSNADISVRLTPHTEMSLDRCMEYIGPDELMEVTPKNVRMRKRELNFKLRKRSEKGE</sequence>
<keyword evidence="3" id="KW-0963">Cytoplasm</keyword>
<comment type="function">
    <text evidence="3">A 50S ribosomal subunit assembly protein with GTPase activity, required for 50S subunit assembly at low temperatures, may also play a role in translation. Binds GTP and analogs. Binds the 70S ribosome between the 30S and 50S subunits, in a similar position as ribosome-bound EF-G; it contacts a number of ribosomal proteins, both rRNAs and the A-site tRNA.</text>
</comment>
<dbReference type="GO" id="GO:0043022">
    <property type="term" value="F:ribosome binding"/>
    <property type="evidence" value="ECO:0007669"/>
    <property type="project" value="UniProtKB-UniRule"/>
</dbReference>
<dbReference type="EC" id="3.6.5.-" evidence="3"/>
<keyword evidence="1 3" id="KW-0547">Nucleotide-binding</keyword>
<dbReference type="InterPro" id="IPR047041">
    <property type="entry name" value="BipA_GTP-bd_dom"/>
</dbReference>
<dbReference type="GO" id="GO:1990904">
    <property type="term" value="C:ribonucleoprotein complex"/>
    <property type="evidence" value="ECO:0007669"/>
    <property type="project" value="TreeGrafter"/>
</dbReference>
<dbReference type="PROSITE" id="PS00301">
    <property type="entry name" value="G_TR_1"/>
    <property type="match status" value="1"/>
</dbReference>
<comment type="caution">
    <text evidence="5">The sequence shown here is derived from an EMBL/GenBank/DDBJ whole genome shotgun (WGS) entry which is preliminary data.</text>
</comment>
<dbReference type="Pfam" id="PF03144">
    <property type="entry name" value="GTP_EFTU_D2"/>
    <property type="match status" value="1"/>
</dbReference>
<evidence type="ECO:0000256" key="2">
    <source>
        <dbReference type="ARBA" id="ARBA00023134"/>
    </source>
</evidence>
<organism evidence="5 6">
    <name type="scientific">Armatimonas rosea</name>
    <dbReference type="NCBI Taxonomy" id="685828"/>
    <lineage>
        <taxon>Bacteria</taxon>
        <taxon>Bacillati</taxon>
        <taxon>Armatimonadota</taxon>
        <taxon>Armatimonadia</taxon>
        <taxon>Armatimonadales</taxon>
        <taxon>Armatimonadaceae</taxon>
        <taxon>Armatimonas</taxon>
    </lineage>
</organism>
<feature type="domain" description="Tr-type G" evidence="4">
    <location>
        <begin position="1"/>
        <end position="196"/>
    </location>
</feature>
<dbReference type="InterPro" id="IPR035651">
    <property type="entry name" value="BipA_V"/>
</dbReference>
<dbReference type="SUPFAM" id="SSF54980">
    <property type="entry name" value="EF-G C-terminal domain-like"/>
    <property type="match status" value="2"/>
</dbReference>
<dbReference type="Gene3D" id="3.40.50.300">
    <property type="entry name" value="P-loop containing nucleotide triphosphate hydrolases"/>
    <property type="match status" value="1"/>
</dbReference>
<dbReference type="EMBL" id="JACHGW010000001">
    <property type="protein sequence ID" value="MBB6048921.1"/>
    <property type="molecule type" value="Genomic_DNA"/>
</dbReference>
<reference evidence="5 6" key="1">
    <citation type="submission" date="2020-08" db="EMBL/GenBank/DDBJ databases">
        <title>Genomic Encyclopedia of Type Strains, Phase IV (KMG-IV): sequencing the most valuable type-strain genomes for metagenomic binning, comparative biology and taxonomic classification.</title>
        <authorList>
            <person name="Goeker M."/>
        </authorList>
    </citation>
    <scope>NUCLEOTIDE SEQUENCE [LARGE SCALE GENOMIC DNA]</scope>
    <source>
        <strain evidence="5 6">DSM 23562</strain>
    </source>
</reference>
<dbReference type="HAMAP" id="MF_00849">
    <property type="entry name" value="BipA"/>
    <property type="match status" value="1"/>
</dbReference>
<dbReference type="InterPro" id="IPR000640">
    <property type="entry name" value="EFG_V-like"/>
</dbReference>
<keyword evidence="3" id="KW-0820">tRNA-binding</keyword>
<evidence type="ECO:0000256" key="1">
    <source>
        <dbReference type="ARBA" id="ARBA00022741"/>
    </source>
</evidence>
<dbReference type="InterPro" id="IPR027417">
    <property type="entry name" value="P-loop_NTPase"/>
</dbReference>
<protein>
    <recommendedName>
        <fullName evidence="3">Large ribosomal subunit assembly factor BipA</fullName>
        <ecNumber evidence="3">3.6.5.-</ecNumber>
    </recommendedName>
    <alternativeName>
        <fullName evidence="3">GTP-binding protein BipA</fullName>
    </alternativeName>
</protein>
<dbReference type="InterPro" id="IPR009000">
    <property type="entry name" value="Transl_B-barrel_sf"/>
</dbReference>
<dbReference type="PROSITE" id="PS51722">
    <property type="entry name" value="G_TR_2"/>
    <property type="match status" value="1"/>
</dbReference>
<keyword evidence="3" id="KW-0694">RNA-binding</keyword>
<feature type="binding site" evidence="3">
    <location>
        <begin position="12"/>
        <end position="17"/>
    </location>
    <ligand>
        <name>GTP</name>
        <dbReference type="ChEBI" id="CHEBI:37565"/>
    </ligand>
</feature>
<dbReference type="FunFam" id="2.40.50.250:FF:000001">
    <property type="entry name" value="GTP-binding protein TypA"/>
    <property type="match status" value="1"/>
</dbReference>
<dbReference type="Gene3D" id="3.30.70.870">
    <property type="entry name" value="Elongation Factor G (Translational Gtpase), domain 3"/>
    <property type="match status" value="1"/>
</dbReference>
<dbReference type="Gene3D" id="2.40.30.10">
    <property type="entry name" value="Translation factors"/>
    <property type="match status" value="1"/>
</dbReference>
<dbReference type="GO" id="GO:0005829">
    <property type="term" value="C:cytosol"/>
    <property type="evidence" value="ECO:0007669"/>
    <property type="project" value="TreeGrafter"/>
</dbReference>
<dbReference type="InterPro" id="IPR035647">
    <property type="entry name" value="EFG_III/V"/>
</dbReference>
<evidence type="ECO:0000256" key="3">
    <source>
        <dbReference type="HAMAP-Rule" id="MF_00849"/>
    </source>
</evidence>
<dbReference type="GO" id="GO:0005525">
    <property type="term" value="F:GTP binding"/>
    <property type="evidence" value="ECO:0007669"/>
    <property type="project" value="UniProtKB-UniRule"/>
</dbReference>
<keyword evidence="6" id="KW-1185">Reference proteome</keyword>
<dbReference type="Pfam" id="PF21018">
    <property type="entry name" value="BipA_C"/>
    <property type="match status" value="1"/>
</dbReference>
<dbReference type="AlphaFoldDB" id="A0A7W9SLN3"/>
<dbReference type="Proteomes" id="UP000520814">
    <property type="component" value="Unassembled WGS sequence"/>
</dbReference>
<comment type="catalytic activity">
    <reaction evidence="3">
        <text>GTP + H2O = GDP + phosphate + H(+)</text>
        <dbReference type="Rhea" id="RHEA:19669"/>
        <dbReference type="ChEBI" id="CHEBI:15377"/>
        <dbReference type="ChEBI" id="CHEBI:15378"/>
        <dbReference type="ChEBI" id="CHEBI:37565"/>
        <dbReference type="ChEBI" id="CHEBI:43474"/>
        <dbReference type="ChEBI" id="CHEBI:58189"/>
    </reaction>
</comment>
<dbReference type="CDD" id="cd03691">
    <property type="entry name" value="BipA_TypA_II"/>
    <property type="match status" value="1"/>
</dbReference>
<dbReference type="InterPro" id="IPR004161">
    <property type="entry name" value="EFTu-like_2"/>
</dbReference>
<dbReference type="InterPro" id="IPR031157">
    <property type="entry name" value="G_TR_CS"/>
</dbReference>
<comment type="subunit">
    <text evidence="3">Monomer.</text>
</comment>
<proteinExistence type="inferred from homology"/>
<keyword evidence="3" id="KW-0378">Hydrolase</keyword>
<evidence type="ECO:0000313" key="6">
    <source>
        <dbReference type="Proteomes" id="UP000520814"/>
    </source>
</evidence>
<dbReference type="PANTHER" id="PTHR42908">
    <property type="entry name" value="TRANSLATION ELONGATION FACTOR-RELATED"/>
    <property type="match status" value="1"/>
</dbReference>
<comment type="similarity">
    <text evidence="3">Belongs to the TRAFAC class translation factor GTPase superfamily. Classic translation factor GTPase family. BipA subfamily.</text>
</comment>
<dbReference type="SUPFAM" id="SSF50447">
    <property type="entry name" value="Translation proteins"/>
    <property type="match status" value="1"/>
</dbReference>
<dbReference type="RefSeq" id="WP_184192543.1">
    <property type="nucleotide sequence ID" value="NZ_JACHGW010000001.1"/>
</dbReference>
<dbReference type="CDD" id="cd01891">
    <property type="entry name" value="TypA_BipA"/>
    <property type="match status" value="1"/>
</dbReference>
<dbReference type="SUPFAM" id="SSF52540">
    <property type="entry name" value="P-loop containing nucleoside triphosphate hydrolases"/>
    <property type="match status" value="1"/>
</dbReference>
<dbReference type="NCBIfam" id="TIGR01394">
    <property type="entry name" value="TypA_BipA"/>
    <property type="match status" value="1"/>
</dbReference>
<dbReference type="InterPro" id="IPR042116">
    <property type="entry name" value="TypA/BipA_C"/>
</dbReference>
<dbReference type="InterPro" id="IPR048876">
    <property type="entry name" value="BipA_C"/>
</dbReference>
<dbReference type="NCBIfam" id="TIGR00231">
    <property type="entry name" value="small_GTP"/>
    <property type="match status" value="1"/>
</dbReference>
<dbReference type="PRINTS" id="PR00315">
    <property type="entry name" value="ELONGATNFCT"/>
</dbReference>
<gene>
    <name evidence="3" type="primary">bipA</name>
    <name evidence="5" type="ORF">HNQ39_000683</name>
</gene>